<gene>
    <name evidence="2" type="ORF">AVDCRST_MAG72-1215</name>
</gene>
<sequence length="393" mass="41050">MTRRLPTALAALAVLLVLPGAWLSAVLDYIDVVDLVVGVAFALLGVASAITGAVVATRVPDNGVGWIILGLGLGIGILLSTGAYGELGITTSVGPLPGQSVAVWVGDVAGIPVFFGLVGLLLLLFPTGQPISPAWRTGTWMFTGVVAVAFVSYGVTSPDVGSQVPNPFLVTGRTGDLLTEVASITDWLALPAMALAAASMVVRLRRSHGVERQQLKSFALVAVLAALGLGSTVVIPAGLVADLAFLVGLLGVAALPVTAGLAILRHGLYGIDVVIKSTLIYGPLTAVLLATYLGLVLLLQLLFPPLAGESDLAVAASTLAVAGLFRPLRSRIQDVVDRRFYRRRYDAARTLEGFAARLREELDLDSLGTDLRGVVSTTMQPAHVSLWLREEIR</sequence>
<keyword evidence="1" id="KW-0472">Membrane</keyword>
<feature type="transmembrane region" description="Helical" evidence="1">
    <location>
        <begin position="104"/>
        <end position="125"/>
    </location>
</feature>
<feature type="transmembrane region" description="Helical" evidence="1">
    <location>
        <begin position="33"/>
        <end position="56"/>
    </location>
</feature>
<keyword evidence="1" id="KW-1133">Transmembrane helix</keyword>
<dbReference type="EMBL" id="CADCUJ010000052">
    <property type="protein sequence ID" value="CAA9347536.1"/>
    <property type="molecule type" value="Genomic_DNA"/>
</dbReference>
<feature type="transmembrane region" description="Helical" evidence="1">
    <location>
        <begin position="187"/>
        <end position="205"/>
    </location>
</feature>
<organism evidence="2">
    <name type="scientific">uncultured Nocardioidaceae bacterium</name>
    <dbReference type="NCBI Taxonomy" id="253824"/>
    <lineage>
        <taxon>Bacteria</taxon>
        <taxon>Bacillati</taxon>
        <taxon>Actinomycetota</taxon>
        <taxon>Actinomycetes</taxon>
        <taxon>Propionibacteriales</taxon>
        <taxon>Nocardioidaceae</taxon>
        <taxon>environmental samples</taxon>
    </lineage>
</organism>
<evidence type="ECO:0000256" key="1">
    <source>
        <dbReference type="SAM" id="Phobius"/>
    </source>
</evidence>
<feature type="transmembrane region" description="Helical" evidence="1">
    <location>
        <begin position="217"/>
        <end position="237"/>
    </location>
</feature>
<keyword evidence="1" id="KW-0812">Transmembrane</keyword>
<feature type="transmembrane region" description="Helical" evidence="1">
    <location>
        <begin position="284"/>
        <end position="306"/>
    </location>
</feature>
<feature type="transmembrane region" description="Helical" evidence="1">
    <location>
        <begin position="243"/>
        <end position="264"/>
    </location>
</feature>
<name>A0A6J4M1V1_9ACTN</name>
<feature type="transmembrane region" description="Helical" evidence="1">
    <location>
        <begin position="137"/>
        <end position="155"/>
    </location>
</feature>
<proteinExistence type="predicted"/>
<dbReference type="AlphaFoldDB" id="A0A6J4M1V1"/>
<reference evidence="2" key="1">
    <citation type="submission" date="2020-02" db="EMBL/GenBank/DDBJ databases">
        <authorList>
            <person name="Meier V. D."/>
        </authorList>
    </citation>
    <scope>NUCLEOTIDE SEQUENCE</scope>
    <source>
        <strain evidence="2">AVDCRST_MAG72</strain>
    </source>
</reference>
<accession>A0A6J4M1V1</accession>
<protein>
    <submittedName>
        <fullName evidence="2">Uncharacterized protein</fullName>
    </submittedName>
</protein>
<feature type="transmembrane region" description="Helical" evidence="1">
    <location>
        <begin position="63"/>
        <end position="84"/>
    </location>
</feature>
<evidence type="ECO:0000313" key="2">
    <source>
        <dbReference type="EMBL" id="CAA9347536.1"/>
    </source>
</evidence>